<gene>
    <name evidence="2" type="ORF">E2C01_094825</name>
</gene>
<sequence>MVAMEGPMSAAVVVVVVVRARATPLLAVVVEVCGRLSAAQSTLPPGSQCRCRLVSRRQAPPPRPSVPGFVRQQGRVWPRASVTVYYTPCLLLLTSLPHTCYLKASRGSAACGLELLLLLLLLLLAPGSCLLPPLPRPRPCIFVTGNLCEIT</sequence>
<dbReference type="AlphaFoldDB" id="A0A5B7JTI2"/>
<evidence type="ECO:0000313" key="2">
    <source>
        <dbReference type="EMBL" id="MPC99412.1"/>
    </source>
</evidence>
<dbReference type="Proteomes" id="UP000324222">
    <property type="component" value="Unassembled WGS sequence"/>
</dbReference>
<comment type="caution">
    <text evidence="2">The sequence shown here is derived from an EMBL/GenBank/DDBJ whole genome shotgun (WGS) entry which is preliminary data.</text>
</comment>
<reference evidence="2 3" key="1">
    <citation type="submission" date="2019-05" db="EMBL/GenBank/DDBJ databases">
        <title>Another draft genome of Portunus trituberculatus and its Hox gene families provides insights of decapod evolution.</title>
        <authorList>
            <person name="Jeong J.-H."/>
            <person name="Song I."/>
            <person name="Kim S."/>
            <person name="Choi T."/>
            <person name="Kim D."/>
            <person name="Ryu S."/>
            <person name="Kim W."/>
        </authorList>
    </citation>
    <scope>NUCLEOTIDE SEQUENCE [LARGE SCALE GENOMIC DNA]</scope>
    <source>
        <tissue evidence="2">Muscle</tissue>
    </source>
</reference>
<feature type="chain" id="PRO_5022731088" evidence="1">
    <location>
        <begin position="23"/>
        <end position="151"/>
    </location>
</feature>
<evidence type="ECO:0000313" key="3">
    <source>
        <dbReference type="Proteomes" id="UP000324222"/>
    </source>
</evidence>
<proteinExistence type="predicted"/>
<keyword evidence="1" id="KW-0732">Signal</keyword>
<feature type="signal peptide" evidence="1">
    <location>
        <begin position="1"/>
        <end position="22"/>
    </location>
</feature>
<name>A0A5B7JTI2_PORTR</name>
<evidence type="ECO:0000256" key="1">
    <source>
        <dbReference type="SAM" id="SignalP"/>
    </source>
</evidence>
<dbReference type="EMBL" id="VSRR010118249">
    <property type="protein sequence ID" value="MPC99412.1"/>
    <property type="molecule type" value="Genomic_DNA"/>
</dbReference>
<organism evidence="2 3">
    <name type="scientific">Portunus trituberculatus</name>
    <name type="common">Swimming crab</name>
    <name type="synonym">Neptunus trituberculatus</name>
    <dbReference type="NCBI Taxonomy" id="210409"/>
    <lineage>
        <taxon>Eukaryota</taxon>
        <taxon>Metazoa</taxon>
        <taxon>Ecdysozoa</taxon>
        <taxon>Arthropoda</taxon>
        <taxon>Crustacea</taxon>
        <taxon>Multicrustacea</taxon>
        <taxon>Malacostraca</taxon>
        <taxon>Eumalacostraca</taxon>
        <taxon>Eucarida</taxon>
        <taxon>Decapoda</taxon>
        <taxon>Pleocyemata</taxon>
        <taxon>Brachyura</taxon>
        <taxon>Eubrachyura</taxon>
        <taxon>Portunoidea</taxon>
        <taxon>Portunidae</taxon>
        <taxon>Portuninae</taxon>
        <taxon>Portunus</taxon>
    </lineage>
</organism>
<accession>A0A5B7JTI2</accession>
<keyword evidence="3" id="KW-1185">Reference proteome</keyword>
<protein>
    <submittedName>
        <fullName evidence="2">Uncharacterized protein</fullName>
    </submittedName>
</protein>